<dbReference type="OrthoDB" id="2188337at2759"/>
<evidence type="ECO:0000313" key="2">
    <source>
        <dbReference type="EMBL" id="KAF9764219.1"/>
    </source>
</evidence>
<evidence type="ECO:0000313" key="3">
    <source>
        <dbReference type="Proteomes" id="UP000740883"/>
    </source>
</evidence>
<dbReference type="AlphaFoldDB" id="A0A9P6KZS2"/>
<dbReference type="Pfam" id="PF17017">
    <property type="entry name" value="zf-C2H2_aberr"/>
    <property type="match status" value="1"/>
</dbReference>
<dbReference type="SUPFAM" id="SSF50998">
    <property type="entry name" value="Quinoprotein alcohol dehydrogenase-like"/>
    <property type="match status" value="1"/>
</dbReference>
<reference evidence="2 3" key="1">
    <citation type="journal article" date="2020" name="Genome Biol. Evol.">
        <title>Comparative genomics of strictly vertically transmitted, feminizing microsporidia endosymbionts of amphipod crustaceans.</title>
        <authorList>
            <person name="Cormier A."/>
            <person name="Chebbi M.A."/>
            <person name="Giraud I."/>
            <person name="Wattier R."/>
            <person name="Teixeira M."/>
            <person name="Gilbert C."/>
            <person name="Rigaud T."/>
            <person name="Cordaux R."/>
        </authorList>
    </citation>
    <scope>NUCLEOTIDE SEQUENCE [LARGE SCALE GENOMIC DNA]</scope>
    <source>
        <strain evidence="2 3">Ou3-Ou53</strain>
    </source>
</reference>
<proteinExistence type="predicted"/>
<accession>A0A9P6KZS2</accession>
<dbReference type="Proteomes" id="UP000740883">
    <property type="component" value="Unassembled WGS sequence"/>
</dbReference>
<dbReference type="SMART" id="SM00355">
    <property type="entry name" value="ZnF_C2H2"/>
    <property type="match status" value="2"/>
</dbReference>
<gene>
    <name evidence="2" type="ORF">NGRA_0732</name>
</gene>
<protein>
    <recommendedName>
        <fullName evidence="1">C2H2-type domain-containing protein</fullName>
    </recommendedName>
</protein>
<evidence type="ECO:0000259" key="1">
    <source>
        <dbReference type="PROSITE" id="PS00028"/>
    </source>
</evidence>
<dbReference type="InterPro" id="IPR031514">
    <property type="entry name" value="Zf-C2H2_aberr"/>
</dbReference>
<name>A0A9P6KZS2_9MICR</name>
<feature type="domain" description="C2H2-type" evidence="1">
    <location>
        <begin position="16"/>
        <end position="40"/>
    </location>
</feature>
<sequence length="631" mass="73877">MAEKKTARPLKGFYKCPFRECEEEWKDFESLKEHIVETEHGTKDMLVKCPVSMCDGSVECKLHFDWKNTKFLRIMRRLRKTIDSIKNKYYNLTVEELIKERDTIATIIKSFVINGSVTINQEEFFSCRVRGCNKKYKALLGYTYHIAHYRHSLAEMITEYSNINKSEIDELKIKAELADEKYINGFNLVDVEHKYSPKHSFTAPLEFKNDFHNIDPKKDKFISKKKIEYLDVSFVAKYNAPLTENSLIHKLIYKGEVFDSKTAKLAFGMFFYNISEFILSVYFDNQSRNIFVCSKSSKVPDVLYDFKAHPSRIYTFDTNLQLIKTINFDYGAARKIVRSCNLYHFILFKDGKLRKINLNDGSCLEEIHRDGIVDFELLNDDTILCSDGKRLYKIKNNEIIHTSDYLPCAANSIVLKQPDKEIKPFMFTKKQTKHDNSKNLNNKFYVVNDDEENKMLNEIREKLDTYNIYCTTVEGEILAFKEDLTDMISVLYSFTSKLLYFPKFDVFVITDTMNNKSKVLTVNKEFIRTHLFLENNIHCSSVVFNTIVSGGYDGTVYQSYFNYNKVKNTELVKFHRSGSDLLMLDHIDEYAVLSPREGYDYSTLIVDVLEYDHYLFIFLSSGIILKKLIKN</sequence>
<dbReference type="EMBL" id="SBJO01000032">
    <property type="protein sequence ID" value="KAF9764219.1"/>
    <property type="molecule type" value="Genomic_DNA"/>
</dbReference>
<comment type="caution">
    <text evidence="2">The sequence shown here is derived from an EMBL/GenBank/DDBJ whole genome shotgun (WGS) entry which is preliminary data.</text>
</comment>
<dbReference type="InterPro" id="IPR013087">
    <property type="entry name" value="Znf_C2H2_type"/>
</dbReference>
<organism evidence="2 3">
    <name type="scientific">Nosema granulosis</name>
    <dbReference type="NCBI Taxonomy" id="83296"/>
    <lineage>
        <taxon>Eukaryota</taxon>
        <taxon>Fungi</taxon>
        <taxon>Fungi incertae sedis</taxon>
        <taxon>Microsporidia</taxon>
        <taxon>Nosematidae</taxon>
        <taxon>Nosema</taxon>
    </lineage>
</organism>
<dbReference type="PROSITE" id="PS00028">
    <property type="entry name" value="ZINC_FINGER_C2H2_1"/>
    <property type="match status" value="1"/>
</dbReference>
<dbReference type="InterPro" id="IPR011047">
    <property type="entry name" value="Quinoprotein_ADH-like_sf"/>
</dbReference>
<keyword evidence="3" id="KW-1185">Reference proteome</keyword>